<evidence type="ECO:0000256" key="1">
    <source>
        <dbReference type="ARBA" id="ARBA00022801"/>
    </source>
</evidence>
<evidence type="ECO:0000256" key="2">
    <source>
        <dbReference type="SAM" id="MobiDB-lite"/>
    </source>
</evidence>
<dbReference type="InterPro" id="IPR022712">
    <property type="entry name" value="Beta_Casp"/>
</dbReference>
<dbReference type="GO" id="GO:0004521">
    <property type="term" value="F:RNA endonuclease activity"/>
    <property type="evidence" value="ECO:0007669"/>
    <property type="project" value="TreeGrafter"/>
</dbReference>
<dbReference type="Pfam" id="PF10996">
    <property type="entry name" value="Beta-Casp"/>
    <property type="match status" value="1"/>
</dbReference>
<dbReference type="InterPro" id="IPR036866">
    <property type="entry name" value="RibonucZ/Hydroxyglut_hydro"/>
</dbReference>
<dbReference type="InterPro" id="IPR050698">
    <property type="entry name" value="MBL"/>
</dbReference>
<dbReference type="SUPFAM" id="SSF56281">
    <property type="entry name" value="Metallo-hydrolase/oxidoreductase"/>
    <property type="match status" value="1"/>
</dbReference>
<dbReference type="PANTHER" id="PTHR11203:SF37">
    <property type="entry name" value="INTEGRATOR COMPLEX SUBUNIT 11"/>
    <property type="match status" value="1"/>
</dbReference>
<dbReference type="EMBL" id="CP000927">
    <property type="protein sequence ID" value="ABZ71579.1"/>
    <property type="molecule type" value="Genomic_DNA"/>
</dbReference>
<dbReference type="CDD" id="cd16295">
    <property type="entry name" value="TTHA0252-CPSF-like_MBL-fold"/>
    <property type="match status" value="1"/>
</dbReference>
<sequence>MTAILSFHGAAGCVTGSCARLQTQEATILIDCGMFQGSKTLKALNYGEFPFDPRQIDAVLLTHAHVDHCGLLPKLMLAGFEGPIYATAATRDLCAVMLADAGGIQEGEVASLNRRNQRRGLAPVEPIYTEADAARVMKQFRKVKLGEPVAVAPEISAIYWEAGHILGSASIEVAVGPAGTEQRLLFSGDLGSGGSDFVADPQGPRGVDHLIVESTYGDRERVAASGTARRAALAEELKAAHAAGGPLLIPAFALERSQELLVDLLQLMEDGDAPRGDIFLDSPLAIEASKVFLDRGWNPALQRNPFEPVRPSEHLRFLDKPWDSDGLERLSGWHVILAASGMCDAGRVRKHLKRLLWRKEATVLLCGFQAAGTLGRLLADGAPRVSIQGDEVRVRARVRKLDAYSAHADATALTRWTRERSPVTGSILLAHGEPNAAAGLRDRLIAAGFDAGAILIPDLDDAFDITDGGAIPRQPSPARLPPHAAAKLDWHNHRVAFQMALNAALEGARDDAAREALLRRLNAVVEGPSGERTPSHSAREHEPLEET</sequence>
<dbReference type="Gene3D" id="3.60.15.10">
    <property type="entry name" value="Ribonuclease Z/Hydroxyacylglutathione hydrolase-like"/>
    <property type="match status" value="1"/>
</dbReference>
<evidence type="ECO:0000259" key="3">
    <source>
        <dbReference type="SMART" id="SM00849"/>
    </source>
</evidence>
<protein>
    <submittedName>
        <fullName evidence="5">Beta-lactamase domain protein</fullName>
    </submittedName>
</protein>
<dbReference type="Gene3D" id="3.40.50.10890">
    <property type="match status" value="1"/>
</dbReference>
<dbReference type="STRING" id="366602.Caul_2452"/>
<dbReference type="SMART" id="SM01027">
    <property type="entry name" value="Beta-Casp"/>
    <property type="match status" value="1"/>
</dbReference>
<feature type="compositionally biased region" description="Basic and acidic residues" evidence="2">
    <location>
        <begin position="533"/>
        <end position="547"/>
    </location>
</feature>
<feature type="region of interest" description="Disordered" evidence="2">
    <location>
        <begin position="525"/>
        <end position="547"/>
    </location>
</feature>
<dbReference type="InterPro" id="IPR011108">
    <property type="entry name" value="RMMBL"/>
</dbReference>
<name>B0SVW1_CAUSK</name>
<dbReference type="PANTHER" id="PTHR11203">
    <property type="entry name" value="CLEAVAGE AND POLYADENYLATION SPECIFICITY FACTOR FAMILY MEMBER"/>
    <property type="match status" value="1"/>
</dbReference>
<dbReference type="AlphaFoldDB" id="B0SVW1"/>
<reference evidence="5" key="1">
    <citation type="submission" date="2008-01" db="EMBL/GenBank/DDBJ databases">
        <title>Complete sequence of chromosome of Caulobacter sp. K31.</title>
        <authorList>
            <consortium name="US DOE Joint Genome Institute"/>
            <person name="Copeland A."/>
            <person name="Lucas S."/>
            <person name="Lapidus A."/>
            <person name="Barry K."/>
            <person name="Glavina del Rio T."/>
            <person name="Dalin E."/>
            <person name="Tice H."/>
            <person name="Pitluck S."/>
            <person name="Bruce D."/>
            <person name="Goodwin L."/>
            <person name="Thompson L.S."/>
            <person name="Brettin T."/>
            <person name="Detter J.C."/>
            <person name="Han C."/>
            <person name="Schmutz J."/>
            <person name="Larimer F."/>
            <person name="Land M."/>
            <person name="Hauser L."/>
            <person name="Kyrpides N."/>
            <person name="Kim E."/>
            <person name="Stephens C."/>
            <person name="Richardson P."/>
        </authorList>
    </citation>
    <scope>NUCLEOTIDE SEQUENCE [LARGE SCALE GENOMIC DNA]</scope>
    <source>
        <strain evidence="5">K31</strain>
    </source>
</reference>
<dbReference type="SMART" id="SM00849">
    <property type="entry name" value="Lactamase_B"/>
    <property type="match status" value="1"/>
</dbReference>
<dbReference type="KEGG" id="cak:Caul_2452"/>
<dbReference type="Pfam" id="PF07521">
    <property type="entry name" value="RMMBL"/>
    <property type="match status" value="1"/>
</dbReference>
<feature type="domain" description="Metallo-beta-lactamase" evidence="3">
    <location>
        <begin position="15"/>
        <end position="241"/>
    </location>
</feature>
<keyword evidence="1" id="KW-0378">Hydrolase</keyword>
<dbReference type="GO" id="GO:0016787">
    <property type="term" value="F:hydrolase activity"/>
    <property type="evidence" value="ECO:0007669"/>
    <property type="project" value="UniProtKB-KW"/>
</dbReference>
<dbReference type="HOGENOM" id="CLU_009673_5_2_5"/>
<dbReference type="eggNOG" id="COG1236">
    <property type="taxonomic scope" value="Bacteria"/>
</dbReference>
<proteinExistence type="predicted"/>
<organism evidence="5">
    <name type="scientific">Caulobacter sp. (strain K31)</name>
    <dbReference type="NCBI Taxonomy" id="366602"/>
    <lineage>
        <taxon>Bacteria</taxon>
        <taxon>Pseudomonadati</taxon>
        <taxon>Pseudomonadota</taxon>
        <taxon>Alphaproteobacteria</taxon>
        <taxon>Caulobacterales</taxon>
        <taxon>Caulobacteraceae</taxon>
        <taxon>Caulobacter</taxon>
    </lineage>
</organism>
<dbReference type="InterPro" id="IPR001279">
    <property type="entry name" value="Metallo-B-lactamas"/>
</dbReference>
<dbReference type="Pfam" id="PF00753">
    <property type="entry name" value="Lactamase_B"/>
    <property type="match status" value="1"/>
</dbReference>
<evidence type="ECO:0000259" key="4">
    <source>
        <dbReference type="SMART" id="SM01027"/>
    </source>
</evidence>
<evidence type="ECO:0000313" key="5">
    <source>
        <dbReference type="EMBL" id="ABZ71579.1"/>
    </source>
</evidence>
<dbReference type="OrthoDB" id="9803916at2"/>
<accession>B0SVW1</accession>
<feature type="domain" description="Beta-Casp" evidence="4">
    <location>
        <begin position="257"/>
        <end position="378"/>
    </location>
</feature>
<gene>
    <name evidence="5" type="ordered locus">Caul_2452</name>
</gene>